<evidence type="ECO:0008006" key="4">
    <source>
        <dbReference type="Google" id="ProtNLM"/>
    </source>
</evidence>
<sequence length="63" mass="6670">MRYCLKYIVLLALSLSAASAAISGFDSDFDPDIACPTDTNADGMDAEDTDTTSESLVKLAFCV</sequence>
<dbReference type="Proteomes" id="UP001385951">
    <property type="component" value="Unassembled WGS sequence"/>
</dbReference>
<keyword evidence="1" id="KW-0732">Signal</keyword>
<evidence type="ECO:0000313" key="2">
    <source>
        <dbReference type="EMBL" id="KAK7688207.1"/>
    </source>
</evidence>
<comment type="caution">
    <text evidence="2">The sequence shown here is derived from an EMBL/GenBank/DDBJ whole genome shotgun (WGS) entry which is preliminary data.</text>
</comment>
<dbReference type="EMBL" id="JASBNA010000011">
    <property type="protein sequence ID" value="KAK7688207.1"/>
    <property type="molecule type" value="Genomic_DNA"/>
</dbReference>
<name>A0AAW0G717_9APHY</name>
<organism evidence="2 3">
    <name type="scientific">Cerrena zonata</name>
    <dbReference type="NCBI Taxonomy" id="2478898"/>
    <lineage>
        <taxon>Eukaryota</taxon>
        <taxon>Fungi</taxon>
        <taxon>Dikarya</taxon>
        <taxon>Basidiomycota</taxon>
        <taxon>Agaricomycotina</taxon>
        <taxon>Agaricomycetes</taxon>
        <taxon>Polyporales</taxon>
        <taxon>Cerrenaceae</taxon>
        <taxon>Cerrena</taxon>
    </lineage>
</organism>
<evidence type="ECO:0000256" key="1">
    <source>
        <dbReference type="SAM" id="SignalP"/>
    </source>
</evidence>
<protein>
    <recommendedName>
        <fullName evidence="4">Secreted protein</fullName>
    </recommendedName>
</protein>
<evidence type="ECO:0000313" key="3">
    <source>
        <dbReference type="Proteomes" id="UP001385951"/>
    </source>
</evidence>
<feature type="chain" id="PRO_5043317612" description="Secreted protein" evidence="1">
    <location>
        <begin position="21"/>
        <end position="63"/>
    </location>
</feature>
<proteinExistence type="predicted"/>
<reference evidence="2 3" key="1">
    <citation type="submission" date="2022-09" db="EMBL/GenBank/DDBJ databases">
        <authorList>
            <person name="Palmer J.M."/>
        </authorList>
    </citation>
    <scope>NUCLEOTIDE SEQUENCE [LARGE SCALE GENOMIC DNA]</scope>
    <source>
        <strain evidence="2 3">DSM 7382</strain>
    </source>
</reference>
<dbReference type="AlphaFoldDB" id="A0AAW0G717"/>
<gene>
    <name evidence="2" type="ORF">QCA50_008577</name>
</gene>
<accession>A0AAW0G717</accession>
<keyword evidence="3" id="KW-1185">Reference proteome</keyword>
<feature type="signal peptide" evidence="1">
    <location>
        <begin position="1"/>
        <end position="20"/>
    </location>
</feature>